<feature type="chain" id="PRO_5042174324" evidence="3">
    <location>
        <begin position="39"/>
        <end position="821"/>
    </location>
</feature>
<evidence type="ECO:0000259" key="7">
    <source>
        <dbReference type="Pfam" id="PF21365"/>
    </source>
</evidence>
<dbReference type="SUPFAM" id="SSF74650">
    <property type="entry name" value="Galactose mutarotase-like"/>
    <property type="match status" value="1"/>
</dbReference>
<dbReference type="EMBL" id="CP018024">
    <property type="protein sequence ID" value="APD91488.1"/>
    <property type="molecule type" value="Genomic_DNA"/>
</dbReference>
<evidence type="ECO:0000256" key="2">
    <source>
        <dbReference type="RuleBase" id="RU361185"/>
    </source>
</evidence>
<evidence type="ECO:0000259" key="4">
    <source>
        <dbReference type="Pfam" id="PF01055"/>
    </source>
</evidence>
<dbReference type="InterPro" id="IPR011013">
    <property type="entry name" value="Gal_mutarotase_sf_dom"/>
</dbReference>
<proteinExistence type="inferred from homology"/>
<dbReference type="PANTHER" id="PTHR43863">
    <property type="entry name" value="HYDROLASE, PUTATIVE (AFU_ORTHOLOGUE AFUA_1G03140)-RELATED"/>
    <property type="match status" value="1"/>
</dbReference>
<dbReference type="Gene3D" id="3.20.20.80">
    <property type="entry name" value="Glycosidases"/>
    <property type="match status" value="1"/>
</dbReference>
<evidence type="ECO:0000259" key="5">
    <source>
        <dbReference type="Pfam" id="PF13802"/>
    </source>
</evidence>
<gene>
    <name evidence="8" type="ORF">BM524_17710</name>
</gene>
<dbReference type="CDD" id="cd14752">
    <property type="entry name" value="GH31_N"/>
    <property type="match status" value="1"/>
</dbReference>
<dbReference type="GO" id="GO:0030246">
    <property type="term" value="F:carbohydrate binding"/>
    <property type="evidence" value="ECO:0007669"/>
    <property type="project" value="InterPro"/>
</dbReference>
<sequence length="821" mass="91114">MSKKHKRSVLSAVVSATLSRRLLATLPALALISGNALAVVEQFSLQGNTLYIDTDTNDFTLTALGNKSFQVTYVTDNSGKPYENLPSMALPAHVAANEPTVDVSDTPNTITLTYDNASASIDKQSHAISYSLNGEVVTKERDGLSINSHGVSLSFALSDDEKLYGGGQRVLGMDRRGNAMPLYNKAHYGYTTSSNQMYFGLSAVMSSKHYSVLFDNTASGELDMGSSTPDELLFSAKGGRASYIMVLGESLSDTVKSTVAITGKQPLPPRWLLGNFASRFGYKSQDEVMNVVDAFNKQDIPVDAVVLDLYWFGKDIKGHMGNLNWDTATFPEPEKMISELREQDVKTVLITEPFILTTSKQWDSAVENNALAQNDQGTPYTFDFYFGNTGLVDVFSETGQDWFWQYYEKLAAQGVAGWWGDLGEPEVHPDDIQHAWSEAGLGNQTVSGTEVHNGYGHQWAKTVYNNLTELQSDTRPFVLMRSGFLGSQRYGMVPWTGDVSRSWGGLKPQVELALQMSVFGLAYTHSDLGGFAGGDTFDAELYTRWLQFGTFSPVFRPHAQDNIAPEPVFHDDPVKSIAREFIQLRYDMLPYNYSLAFENALFGTPLMRPLAMVFNENKWFESAKSYMWGDALLVSPVTQPSQQTWAVELPPGIWFDFFSSAKYQGGKTVDYPLTQDNFPVWVKAGSFMPMSEGLSRTEHFDARELEIHYWHDHSVTSSSYTYYEDDGKSPNSVEKGLYTTLQLNASVDESADLTLTLDSQGSYIGMPQQRNITYVVHGLTERPQKVLVDGAPASATWSEKGKTLSLAFTCDYQQSVEIVIM</sequence>
<dbReference type="SUPFAM" id="SSF51011">
    <property type="entry name" value="Glycosyl hydrolase domain"/>
    <property type="match status" value="1"/>
</dbReference>
<keyword evidence="3" id="KW-0732">Signal</keyword>
<dbReference type="Pfam" id="PF01055">
    <property type="entry name" value="Glyco_hydro_31_2nd"/>
    <property type="match status" value="1"/>
</dbReference>
<keyword evidence="2" id="KW-0326">Glycosidase</keyword>
<dbReference type="Proteomes" id="UP000182101">
    <property type="component" value="Chromosome"/>
</dbReference>
<dbReference type="SUPFAM" id="SSF51445">
    <property type="entry name" value="(Trans)glycosidases"/>
    <property type="match status" value="1"/>
</dbReference>
<name>A0AAC9NSW7_9ALTE</name>
<evidence type="ECO:0000313" key="9">
    <source>
        <dbReference type="Proteomes" id="UP000182101"/>
    </source>
</evidence>
<dbReference type="RefSeq" id="WP_071960245.1">
    <property type="nucleotide sequence ID" value="NZ_CP018024.1"/>
</dbReference>
<feature type="domain" description="DUF5110" evidence="6">
    <location>
        <begin position="704"/>
        <end position="778"/>
    </location>
</feature>
<feature type="domain" description="Glycoside hydrolase family 31 TIM barrel" evidence="4">
    <location>
        <begin position="266"/>
        <end position="595"/>
    </location>
</feature>
<dbReference type="Pfam" id="PF13802">
    <property type="entry name" value="Gal_mutarotas_2"/>
    <property type="match status" value="1"/>
</dbReference>
<comment type="similarity">
    <text evidence="1 2">Belongs to the glycosyl hydrolase 31 family.</text>
</comment>
<organism evidence="8 9">
    <name type="scientific">Alteromonas mediterranea</name>
    <dbReference type="NCBI Taxonomy" id="314275"/>
    <lineage>
        <taxon>Bacteria</taxon>
        <taxon>Pseudomonadati</taxon>
        <taxon>Pseudomonadota</taxon>
        <taxon>Gammaproteobacteria</taxon>
        <taxon>Alteromonadales</taxon>
        <taxon>Alteromonadaceae</taxon>
        <taxon>Alteromonas/Salinimonas group</taxon>
        <taxon>Alteromonas</taxon>
    </lineage>
</organism>
<keyword evidence="2 8" id="KW-0378">Hydrolase</keyword>
<dbReference type="Gene3D" id="2.60.40.1180">
    <property type="entry name" value="Golgi alpha-mannosidase II"/>
    <property type="match status" value="2"/>
</dbReference>
<evidence type="ECO:0000259" key="6">
    <source>
        <dbReference type="Pfam" id="PF17137"/>
    </source>
</evidence>
<evidence type="ECO:0000313" key="8">
    <source>
        <dbReference type="EMBL" id="APD91488.1"/>
    </source>
</evidence>
<reference evidence="8 9" key="1">
    <citation type="submission" date="2016-11" db="EMBL/GenBank/DDBJ databases">
        <title>Networking in microbes: conjugative elements and plasmids in the genus Alteromonas.</title>
        <authorList>
            <person name="Lopez-Perez M."/>
            <person name="Ramon-Marco N."/>
            <person name="Rodriguez-Valera F."/>
        </authorList>
    </citation>
    <scope>NUCLEOTIDE SEQUENCE [LARGE SCALE GENOMIC DNA]</scope>
    <source>
        <strain evidence="8 9">CP48</strain>
    </source>
</reference>
<dbReference type="PANTHER" id="PTHR43863:SF2">
    <property type="entry name" value="MALTASE-GLUCOAMYLASE"/>
    <property type="match status" value="1"/>
</dbReference>
<feature type="signal peptide" evidence="3">
    <location>
        <begin position="1"/>
        <end position="38"/>
    </location>
</feature>
<feature type="domain" description="Glycoside hydrolase family 31 N-terminal" evidence="5">
    <location>
        <begin position="59"/>
        <end position="223"/>
    </location>
</feature>
<dbReference type="Gene3D" id="2.60.40.1760">
    <property type="entry name" value="glycosyl hydrolase (family 31)"/>
    <property type="match status" value="1"/>
</dbReference>
<protein>
    <submittedName>
        <fullName evidence="8">Glycosyl hydrolase</fullName>
    </submittedName>
</protein>
<dbReference type="InterPro" id="IPR000322">
    <property type="entry name" value="Glyco_hydro_31_TIM"/>
</dbReference>
<dbReference type="Pfam" id="PF21365">
    <property type="entry name" value="Glyco_hydro_31_3rd"/>
    <property type="match status" value="1"/>
</dbReference>
<accession>A0AAC9NSW7</accession>
<dbReference type="Pfam" id="PF17137">
    <property type="entry name" value="DUF5110"/>
    <property type="match status" value="1"/>
</dbReference>
<dbReference type="InterPro" id="IPR013780">
    <property type="entry name" value="Glyco_hydro_b"/>
</dbReference>
<dbReference type="InterPro" id="IPR048395">
    <property type="entry name" value="Glyco_hydro_31_C"/>
</dbReference>
<dbReference type="InterPro" id="IPR017853">
    <property type="entry name" value="GH"/>
</dbReference>
<dbReference type="InterPro" id="IPR025887">
    <property type="entry name" value="Glyco_hydro_31_N_dom"/>
</dbReference>
<dbReference type="InterPro" id="IPR051816">
    <property type="entry name" value="Glycosyl_Hydrolase_31"/>
</dbReference>
<feature type="domain" description="Glycosyl hydrolase family 31 C-terminal" evidence="7">
    <location>
        <begin position="603"/>
        <end position="686"/>
    </location>
</feature>
<evidence type="ECO:0000256" key="1">
    <source>
        <dbReference type="ARBA" id="ARBA00007806"/>
    </source>
</evidence>
<dbReference type="AlphaFoldDB" id="A0AAC9NSW7"/>
<evidence type="ECO:0000256" key="3">
    <source>
        <dbReference type="SAM" id="SignalP"/>
    </source>
</evidence>
<dbReference type="GO" id="GO:0005975">
    <property type="term" value="P:carbohydrate metabolic process"/>
    <property type="evidence" value="ECO:0007669"/>
    <property type="project" value="InterPro"/>
</dbReference>
<dbReference type="GO" id="GO:0004553">
    <property type="term" value="F:hydrolase activity, hydrolyzing O-glycosyl compounds"/>
    <property type="evidence" value="ECO:0007669"/>
    <property type="project" value="InterPro"/>
</dbReference>
<dbReference type="InterPro" id="IPR033403">
    <property type="entry name" value="DUF5110"/>
</dbReference>